<dbReference type="RefSeq" id="WP_010923735.1">
    <property type="nucleotide sequence ID" value="NZ_LT549890.1"/>
</dbReference>
<dbReference type="Pfam" id="PF08241">
    <property type="entry name" value="Methyltransf_11"/>
    <property type="match status" value="1"/>
</dbReference>
<dbReference type="SUPFAM" id="SSF53335">
    <property type="entry name" value="S-adenosyl-L-methionine-dependent methyltransferases"/>
    <property type="match status" value="1"/>
</dbReference>
<dbReference type="GeneID" id="7797414"/>
<sequence length="189" mass="21751">MYTLMSKNDRYINPLVLDNSLRSLVSPPNRILSRFVKYLKEDYTVVDLGCGPGFFTTILARIVKTVYAVDPDERAIRRLKEKVQKLSLNNVIPYVAPAQKLEFIKDKSIDFVFSNLMLCCTSDHNGAIKEIKRILKDNGLAYISVTRSFLIKDKMDVSGDEWKKILGQFKIIREGKNLMERWAVVQQIS</sequence>
<evidence type="ECO:0000313" key="6">
    <source>
        <dbReference type="Proteomes" id="UP000594632"/>
    </source>
</evidence>
<dbReference type="OrthoDB" id="1018at2157"/>
<dbReference type="CDD" id="cd02440">
    <property type="entry name" value="AdoMet_MTases"/>
    <property type="match status" value="1"/>
</dbReference>
<proteinExistence type="predicted"/>
<dbReference type="OMA" id="FLIMREQ"/>
<dbReference type="InterPro" id="IPR013216">
    <property type="entry name" value="Methyltransf_11"/>
</dbReference>
<keyword evidence="1 4" id="KW-0808">Transferase</keyword>
<protein>
    <submittedName>
        <fullName evidence="3">Class I SAM-dependent methyltransferase</fullName>
    </submittedName>
    <submittedName>
        <fullName evidence="4">Methyltransferase type 11</fullName>
    </submittedName>
</protein>
<evidence type="ECO:0000259" key="2">
    <source>
        <dbReference type="Pfam" id="PF08241"/>
    </source>
</evidence>
<dbReference type="PANTHER" id="PTHR43861">
    <property type="entry name" value="TRANS-ACONITATE 2-METHYLTRANSFERASE-RELATED"/>
    <property type="match status" value="1"/>
</dbReference>
<dbReference type="Proteomes" id="UP000076770">
    <property type="component" value="Chromosome i"/>
</dbReference>
<reference evidence="3 6" key="3">
    <citation type="journal article" date="2020" name="Nat. Commun.">
        <title>The structures of two archaeal type IV pili illuminate evolutionary relationships.</title>
        <authorList>
            <person name="Wang F."/>
            <person name="Baquero D.P."/>
            <person name="Su Z."/>
            <person name="Beltran L.C."/>
            <person name="Prangishvili D."/>
            <person name="Krupovic M."/>
            <person name="Egelman E.H."/>
        </authorList>
    </citation>
    <scope>NUCLEOTIDE SEQUENCE [LARGE SCALE GENOMIC DNA]</scope>
    <source>
        <strain evidence="3 6">POZ149</strain>
    </source>
</reference>
<evidence type="ECO:0000313" key="5">
    <source>
        <dbReference type="Proteomes" id="UP000076770"/>
    </source>
</evidence>
<dbReference type="GO" id="GO:0032259">
    <property type="term" value="P:methylation"/>
    <property type="evidence" value="ECO:0007669"/>
    <property type="project" value="UniProtKB-KW"/>
</dbReference>
<dbReference type="PANTHER" id="PTHR43861:SF3">
    <property type="entry name" value="PUTATIVE (AFU_ORTHOLOGUE AFUA_2G14390)-RELATED"/>
    <property type="match status" value="1"/>
</dbReference>
<dbReference type="EMBL" id="LT549890">
    <property type="protein sequence ID" value="SAI85721.1"/>
    <property type="molecule type" value="Genomic_DNA"/>
</dbReference>
<dbReference type="Gene3D" id="3.40.50.150">
    <property type="entry name" value="Vaccinia Virus protein VP39"/>
    <property type="match status" value="1"/>
</dbReference>
<accession>A0A157T4D0</accession>
<dbReference type="GO" id="GO:0008757">
    <property type="term" value="F:S-adenosylmethionine-dependent methyltransferase activity"/>
    <property type="evidence" value="ECO:0007669"/>
    <property type="project" value="InterPro"/>
</dbReference>
<dbReference type="PATRIC" id="fig|2287.9.peg.2272"/>
<evidence type="ECO:0000313" key="3">
    <source>
        <dbReference type="EMBL" id="QPG49343.1"/>
    </source>
</evidence>
<reference evidence="4" key="1">
    <citation type="submission" date="2016-04" db="EMBL/GenBank/DDBJ databases">
        <authorList>
            <person name="Evans L.H."/>
            <person name="Alamgir A."/>
            <person name="Owens N."/>
            <person name="Weber N.D."/>
            <person name="Virtaneva K."/>
            <person name="Barbian K."/>
            <person name="Babar A."/>
            <person name="Rosenke K."/>
        </authorList>
    </citation>
    <scope>NUCLEOTIDE SEQUENCE</scope>
    <source>
        <strain evidence="4">P1</strain>
    </source>
</reference>
<evidence type="ECO:0000313" key="4">
    <source>
        <dbReference type="EMBL" id="SAI85721.1"/>
    </source>
</evidence>
<dbReference type="AlphaFoldDB" id="A0A157T4D0"/>
<dbReference type="Proteomes" id="UP000594632">
    <property type="component" value="Chromosome"/>
</dbReference>
<dbReference type="InterPro" id="IPR029063">
    <property type="entry name" value="SAM-dependent_MTases_sf"/>
</dbReference>
<feature type="domain" description="Methyltransferase type 11" evidence="2">
    <location>
        <begin position="46"/>
        <end position="143"/>
    </location>
</feature>
<organism evidence="4 5">
    <name type="scientific">Saccharolobus solfataricus</name>
    <name type="common">Sulfolobus solfataricus</name>
    <dbReference type="NCBI Taxonomy" id="2287"/>
    <lineage>
        <taxon>Archaea</taxon>
        <taxon>Thermoproteota</taxon>
        <taxon>Thermoprotei</taxon>
        <taxon>Sulfolobales</taxon>
        <taxon>Sulfolobaceae</taxon>
        <taxon>Saccharolobus</taxon>
    </lineage>
</organism>
<name>A0A157T4D0_SACSO</name>
<reference evidence="5" key="2">
    <citation type="submission" date="2016-04" db="EMBL/GenBank/DDBJ databases">
        <authorList>
            <person name="Shah S.A."/>
            <person name="Garrett R.A."/>
        </authorList>
    </citation>
    <scope>NUCLEOTIDE SEQUENCE [LARGE SCALE GENOMIC DNA]</scope>
    <source>
        <strain evidence="5">ATCC 35091 / DSM 1616 / JCM 8930 / NBRC 15331 / P1</strain>
    </source>
</reference>
<gene>
    <name evidence="3" type="ORF">HFC64_05505</name>
    <name evidence="4" type="ORF">SSOP1_2167</name>
</gene>
<dbReference type="EMBL" id="CP050869">
    <property type="protein sequence ID" value="QPG49343.1"/>
    <property type="molecule type" value="Genomic_DNA"/>
</dbReference>
<keyword evidence="4" id="KW-0489">Methyltransferase</keyword>
<evidence type="ECO:0000256" key="1">
    <source>
        <dbReference type="ARBA" id="ARBA00022679"/>
    </source>
</evidence>